<dbReference type="GO" id="GO:0005576">
    <property type="term" value="C:extracellular region"/>
    <property type="evidence" value="ECO:0007669"/>
    <property type="project" value="UniProtKB-SubCell"/>
</dbReference>
<evidence type="ECO:0000313" key="5">
    <source>
        <dbReference type="EMBL" id="KAF9793146.1"/>
    </source>
</evidence>
<dbReference type="Gene3D" id="2.40.40.10">
    <property type="entry name" value="RlpA-like domain"/>
    <property type="match status" value="1"/>
</dbReference>
<feature type="signal peptide" evidence="4">
    <location>
        <begin position="1"/>
        <end position="18"/>
    </location>
</feature>
<protein>
    <submittedName>
        <fullName evidence="5">SnodProt1</fullName>
    </submittedName>
</protein>
<reference evidence="5" key="1">
    <citation type="journal article" date="2020" name="Nat. Commun.">
        <title>Large-scale genome sequencing of mycorrhizal fungi provides insights into the early evolution of symbiotic traits.</title>
        <authorList>
            <person name="Miyauchi S."/>
            <person name="Kiss E."/>
            <person name="Kuo A."/>
            <person name="Drula E."/>
            <person name="Kohler A."/>
            <person name="Sanchez-Garcia M."/>
            <person name="Morin E."/>
            <person name="Andreopoulos B."/>
            <person name="Barry K.W."/>
            <person name="Bonito G."/>
            <person name="Buee M."/>
            <person name="Carver A."/>
            <person name="Chen C."/>
            <person name="Cichocki N."/>
            <person name="Clum A."/>
            <person name="Culley D."/>
            <person name="Crous P.W."/>
            <person name="Fauchery L."/>
            <person name="Girlanda M."/>
            <person name="Hayes R.D."/>
            <person name="Keri Z."/>
            <person name="LaButti K."/>
            <person name="Lipzen A."/>
            <person name="Lombard V."/>
            <person name="Magnuson J."/>
            <person name="Maillard F."/>
            <person name="Murat C."/>
            <person name="Nolan M."/>
            <person name="Ohm R.A."/>
            <person name="Pangilinan J."/>
            <person name="Pereira M.F."/>
            <person name="Perotto S."/>
            <person name="Peter M."/>
            <person name="Pfister S."/>
            <person name="Riley R."/>
            <person name="Sitrit Y."/>
            <person name="Stielow J.B."/>
            <person name="Szollosi G."/>
            <person name="Zifcakova L."/>
            <person name="Stursova M."/>
            <person name="Spatafora J.W."/>
            <person name="Tedersoo L."/>
            <person name="Vaario L.M."/>
            <person name="Yamada A."/>
            <person name="Yan M."/>
            <person name="Wang P."/>
            <person name="Xu J."/>
            <person name="Bruns T."/>
            <person name="Baldrian P."/>
            <person name="Vilgalys R."/>
            <person name="Dunand C."/>
            <person name="Henrissat B."/>
            <person name="Grigoriev I.V."/>
            <person name="Hibbett D."/>
            <person name="Nagy L.G."/>
            <person name="Martin F.M."/>
        </authorList>
    </citation>
    <scope>NUCLEOTIDE SEQUENCE</scope>
    <source>
        <strain evidence="5">UH-Tt-Lm1</strain>
    </source>
</reference>
<dbReference type="InterPro" id="IPR036908">
    <property type="entry name" value="RlpA-like_sf"/>
</dbReference>
<feature type="chain" id="PRO_5040238743" evidence="4">
    <location>
        <begin position="19"/>
        <end position="138"/>
    </location>
</feature>
<comment type="similarity">
    <text evidence="2">Belongs to the cerato-platanin family.</text>
</comment>
<keyword evidence="6" id="KW-1185">Reference proteome</keyword>
<organism evidence="5 6">
    <name type="scientific">Thelephora terrestris</name>
    <dbReference type="NCBI Taxonomy" id="56493"/>
    <lineage>
        <taxon>Eukaryota</taxon>
        <taxon>Fungi</taxon>
        <taxon>Dikarya</taxon>
        <taxon>Basidiomycota</taxon>
        <taxon>Agaricomycotina</taxon>
        <taxon>Agaricomycetes</taxon>
        <taxon>Thelephorales</taxon>
        <taxon>Thelephoraceae</taxon>
        <taxon>Thelephora</taxon>
    </lineage>
</organism>
<dbReference type="AlphaFoldDB" id="A0A9P6HRP3"/>
<proteinExistence type="inferred from homology"/>
<dbReference type="Pfam" id="PF07249">
    <property type="entry name" value="Cerato-platanin"/>
    <property type="match status" value="1"/>
</dbReference>
<evidence type="ECO:0000313" key="6">
    <source>
        <dbReference type="Proteomes" id="UP000736335"/>
    </source>
</evidence>
<keyword evidence="4" id="KW-0732">Signal</keyword>
<keyword evidence="3" id="KW-0964">Secreted</keyword>
<evidence type="ECO:0000256" key="3">
    <source>
        <dbReference type="ARBA" id="ARBA00022525"/>
    </source>
</evidence>
<gene>
    <name evidence="5" type="ORF">BJ322DRAFT_997827</name>
</gene>
<dbReference type="SUPFAM" id="SSF50685">
    <property type="entry name" value="Barwin-like endoglucanases"/>
    <property type="match status" value="1"/>
</dbReference>
<dbReference type="Proteomes" id="UP000736335">
    <property type="component" value="Unassembled WGS sequence"/>
</dbReference>
<accession>A0A9P6HRP3</accession>
<evidence type="ECO:0000256" key="4">
    <source>
        <dbReference type="SAM" id="SignalP"/>
    </source>
</evidence>
<evidence type="ECO:0000256" key="1">
    <source>
        <dbReference type="ARBA" id="ARBA00004613"/>
    </source>
</evidence>
<sequence>MRFISIISLLAAPFVISATRVSWDSVYDQGMQSLATVTCSDGSNGLLTKGYNLFKDLPTFPNIGGFSGVAAWNSPDCGTCWNITYQGETITVTVIDHTDDGFNLSEEAMNTLTDDQAESLGAVDAISVQVDISLCGLA</sequence>
<reference evidence="5" key="2">
    <citation type="submission" date="2020-11" db="EMBL/GenBank/DDBJ databases">
        <authorList>
            <consortium name="DOE Joint Genome Institute"/>
            <person name="Kuo A."/>
            <person name="Miyauchi S."/>
            <person name="Kiss E."/>
            <person name="Drula E."/>
            <person name="Kohler A."/>
            <person name="Sanchez-Garcia M."/>
            <person name="Andreopoulos B."/>
            <person name="Barry K.W."/>
            <person name="Bonito G."/>
            <person name="Buee M."/>
            <person name="Carver A."/>
            <person name="Chen C."/>
            <person name="Cichocki N."/>
            <person name="Clum A."/>
            <person name="Culley D."/>
            <person name="Crous P.W."/>
            <person name="Fauchery L."/>
            <person name="Girlanda M."/>
            <person name="Hayes R."/>
            <person name="Keri Z."/>
            <person name="Labutti K."/>
            <person name="Lipzen A."/>
            <person name="Lombard V."/>
            <person name="Magnuson J."/>
            <person name="Maillard F."/>
            <person name="Morin E."/>
            <person name="Murat C."/>
            <person name="Nolan M."/>
            <person name="Ohm R."/>
            <person name="Pangilinan J."/>
            <person name="Pereira M."/>
            <person name="Perotto S."/>
            <person name="Peter M."/>
            <person name="Riley R."/>
            <person name="Sitrit Y."/>
            <person name="Stielow B."/>
            <person name="Szollosi G."/>
            <person name="Zifcakova L."/>
            <person name="Stursova M."/>
            <person name="Spatafora J.W."/>
            <person name="Tedersoo L."/>
            <person name="Vaario L.-M."/>
            <person name="Yamada A."/>
            <person name="Yan M."/>
            <person name="Wang P."/>
            <person name="Xu J."/>
            <person name="Bruns T."/>
            <person name="Baldrian P."/>
            <person name="Vilgalys R."/>
            <person name="Henrissat B."/>
            <person name="Grigoriev I.V."/>
            <person name="Hibbett D."/>
            <person name="Nagy L.G."/>
            <person name="Martin F.M."/>
        </authorList>
    </citation>
    <scope>NUCLEOTIDE SEQUENCE</scope>
    <source>
        <strain evidence="5">UH-Tt-Lm1</strain>
    </source>
</reference>
<dbReference type="OrthoDB" id="4898945at2759"/>
<dbReference type="CDD" id="cd22778">
    <property type="entry name" value="DPBB_CEPL-like"/>
    <property type="match status" value="1"/>
</dbReference>
<evidence type="ECO:0000256" key="2">
    <source>
        <dbReference type="ARBA" id="ARBA00010421"/>
    </source>
</evidence>
<comment type="caution">
    <text evidence="5">The sequence shown here is derived from an EMBL/GenBank/DDBJ whole genome shotgun (WGS) entry which is preliminary data.</text>
</comment>
<dbReference type="InterPro" id="IPR010829">
    <property type="entry name" value="Cerato-platanin"/>
</dbReference>
<name>A0A9P6HRP3_9AGAM</name>
<dbReference type="EMBL" id="WIUZ02000001">
    <property type="protein sequence ID" value="KAF9793146.1"/>
    <property type="molecule type" value="Genomic_DNA"/>
</dbReference>
<comment type="subcellular location">
    <subcellularLocation>
        <location evidence="1">Secreted</location>
    </subcellularLocation>
</comment>